<feature type="chain" id="PRO_5015514305" description="DUF481 domain-containing protein" evidence="1">
    <location>
        <begin position="21"/>
        <end position="244"/>
    </location>
</feature>
<reference evidence="2 3" key="1">
    <citation type="submission" date="2018-04" db="EMBL/GenBank/DDBJ databases">
        <title>Pedobacter chongqingensis sp. nov., isolated from a rottenly hemp rope.</title>
        <authorList>
            <person name="Cai Y."/>
        </authorList>
    </citation>
    <scope>NUCLEOTIDE SEQUENCE [LARGE SCALE GENOMIC DNA]</scope>
    <source>
        <strain evidence="2 3">FJ4-8</strain>
    </source>
</reference>
<evidence type="ECO:0000313" key="3">
    <source>
        <dbReference type="Proteomes" id="UP000245647"/>
    </source>
</evidence>
<protein>
    <recommendedName>
        <fullName evidence="4">DUF481 domain-containing protein</fullName>
    </recommendedName>
</protein>
<dbReference type="OrthoDB" id="789864at2"/>
<dbReference type="Pfam" id="PF04338">
    <property type="entry name" value="DUF481"/>
    <property type="match status" value="1"/>
</dbReference>
<dbReference type="InterPro" id="IPR007433">
    <property type="entry name" value="DUF481"/>
</dbReference>
<evidence type="ECO:0008006" key="4">
    <source>
        <dbReference type="Google" id="ProtNLM"/>
    </source>
</evidence>
<sequence>MFRIITLFLFLIICHYDSMAQFTDSTFYYLGYASSGTANKTNDGDSYLLNNAVKFSVRKKSISLNATNSWMYGKQDQKLTNNDFSSSLDFNLYKTFPHFFYWGLANYNTSYSLKINNQLLAGAGIAYNLVDKKNTLINLSNGILYDKSDLLLNDTIPDRYHTFRNSLRLLIRFNIQNMIIFDGSGFLQNSLKEKEDYILRSNTSLSFKLMKWLSLTTNYNYNKINRTERRNSLLSYGLTVERYF</sequence>
<evidence type="ECO:0000313" key="2">
    <source>
        <dbReference type="EMBL" id="PWG81769.1"/>
    </source>
</evidence>
<keyword evidence="1" id="KW-0732">Signal</keyword>
<gene>
    <name evidence="2" type="ORF">DDR33_05250</name>
</gene>
<keyword evidence="3" id="KW-1185">Reference proteome</keyword>
<accession>A0A2U2PKT0</accession>
<evidence type="ECO:0000256" key="1">
    <source>
        <dbReference type="SAM" id="SignalP"/>
    </source>
</evidence>
<dbReference type="EMBL" id="QEAS01000003">
    <property type="protein sequence ID" value="PWG81769.1"/>
    <property type="molecule type" value="Genomic_DNA"/>
</dbReference>
<dbReference type="Proteomes" id="UP000245647">
    <property type="component" value="Unassembled WGS sequence"/>
</dbReference>
<name>A0A2U2PKT0_9SPHI</name>
<dbReference type="AlphaFoldDB" id="A0A2U2PKT0"/>
<organism evidence="2 3">
    <name type="scientific">Pararcticibacter amylolyticus</name>
    <dbReference type="NCBI Taxonomy" id="2173175"/>
    <lineage>
        <taxon>Bacteria</taxon>
        <taxon>Pseudomonadati</taxon>
        <taxon>Bacteroidota</taxon>
        <taxon>Sphingobacteriia</taxon>
        <taxon>Sphingobacteriales</taxon>
        <taxon>Sphingobacteriaceae</taxon>
        <taxon>Pararcticibacter</taxon>
    </lineage>
</organism>
<comment type="caution">
    <text evidence="2">The sequence shown here is derived from an EMBL/GenBank/DDBJ whole genome shotgun (WGS) entry which is preliminary data.</text>
</comment>
<proteinExistence type="predicted"/>
<feature type="signal peptide" evidence="1">
    <location>
        <begin position="1"/>
        <end position="20"/>
    </location>
</feature>